<evidence type="ECO:0000256" key="1">
    <source>
        <dbReference type="ARBA" id="ARBA00022723"/>
    </source>
</evidence>
<evidence type="ECO:0000313" key="4">
    <source>
        <dbReference type="Proteomes" id="UP000463939"/>
    </source>
</evidence>
<dbReference type="AlphaFoldDB" id="A0A809S7J9"/>
<evidence type="ECO:0000313" key="3">
    <source>
        <dbReference type="EMBL" id="BBO99591.1"/>
    </source>
</evidence>
<dbReference type="GO" id="GO:0046872">
    <property type="term" value="F:metal ion binding"/>
    <property type="evidence" value="ECO:0007669"/>
    <property type="project" value="UniProtKB-KW"/>
</dbReference>
<keyword evidence="1" id="KW-0479">Metal-binding</keyword>
<keyword evidence="4" id="KW-1185">Reference proteome</keyword>
<evidence type="ECO:0008006" key="5">
    <source>
        <dbReference type="Google" id="ProtNLM"/>
    </source>
</evidence>
<dbReference type="PANTHER" id="PTHR33542">
    <property type="entry name" value="SIROHYDROCHLORIN FERROCHELATASE, CHLOROPLASTIC"/>
    <property type="match status" value="1"/>
</dbReference>
<proteinExistence type="predicted"/>
<organism evidence="3 4">
    <name type="scientific">Sulfuriferula nivalis</name>
    <dbReference type="NCBI Taxonomy" id="2675298"/>
    <lineage>
        <taxon>Bacteria</taxon>
        <taxon>Pseudomonadati</taxon>
        <taxon>Pseudomonadota</taxon>
        <taxon>Betaproteobacteria</taxon>
        <taxon>Nitrosomonadales</taxon>
        <taxon>Sulfuricellaceae</taxon>
        <taxon>Sulfuriferula</taxon>
    </lineage>
</organism>
<dbReference type="InterPro" id="IPR050963">
    <property type="entry name" value="Sirohydro_Cobaltochel/CbiX"/>
</dbReference>
<dbReference type="KEGG" id="sniv:SFSGTM_03000"/>
<accession>A0A809S7J9</accession>
<dbReference type="EMBL" id="AP021881">
    <property type="protein sequence ID" value="BBO99591.1"/>
    <property type="molecule type" value="Genomic_DNA"/>
</dbReference>
<dbReference type="Gene3D" id="3.40.50.1400">
    <property type="match status" value="1"/>
</dbReference>
<keyword evidence="2" id="KW-0456">Lyase</keyword>
<dbReference type="PANTHER" id="PTHR33542:SF5">
    <property type="entry name" value="FERROCHELATASE CHE1"/>
    <property type="match status" value="1"/>
</dbReference>
<evidence type="ECO:0000256" key="2">
    <source>
        <dbReference type="ARBA" id="ARBA00023239"/>
    </source>
</evidence>
<sequence length="122" mass="13625">MTGLILFAHGARDPRWAQPFRRLQMMLSEQQPQHQVALAYLELMSPRLPDAVAAMVAQGITHIDIAPMFLGVGAHMRDDFPAIMAELNIQYPHVELAVLPVLGESEELLQRIADWVMQGVKG</sequence>
<dbReference type="Proteomes" id="UP000463939">
    <property type="component" value="Chromosome"/>
</dbReference>
<dbReference type="InterPro" id="IPR002762">
    <property type="entry name" value="CbiX-like"/>
</dbReference>
<gene>
    <name evidence="3" type="ORF">SFSGTM_03000</name>
</gene>
<dbReference type="SUPFAM" id="SSF53800">
    <property type="entry name" value="Chelatase"/>
    <property type="match status" value="1"/>
</dbReference>
<protein>
    <recommendedName>
        <fullName evidence="5">Sirohydrochlorin cobaltochelatase</fullName>
    </recommendedName>
</protein>
<dbReference type="RefSeq" id="WP_162083625.1">
    <property type="nucleotide sequence ID" value="NZ_AP021881.1"/>
</dbReference>
<reference evidence="4" key="1">
    <citation type="submission" date="2019-11" db="EMBL/GenBank/DDBJ databases">
        <title>Isolation and characterization of a novel species in the genus Sulfuriferula.</title>
        <authorList>
            <person name="Mochizuki J."/>
            <person name="Kojima H."/>
            <person name="Fukui M."/>
        </authorList>
    </citation>
    <scope>NUCLEOTIDE SEQUENCE [LARGE SCALE GENOMIC DNA]</scope>
    <source>
        <strain evidence="4">SGTM</strain>
    </source>
</reference>
<name>A0A809S7J9_9PROT</name>
<dbReference type="GO" id="GO:0016829">
    <property type="term" value="F:lyase activity"/>
    <property type="evidence" value="ECO:0007669"/>
    <property type="project" value="UniProtKB-KW"/>
</dbReference>
<dbReference type="CDD" id="cd03416">
    <property type="entry name" value="CbiX_SirB_N"/>
    <property type="match status" value="1"/>
</dbReference>
<dbReference type="Pfam" id="PF01903">
    <property type="entry name" value="CbiX"/>
    <property type="match status" value="1"/>
</dbReference>